<feature type="region of interest" description="Disordered" evidence="1">
    <location>
        <begin position="751"/>
        <end position="772"/>
    </location>
</feature>
<protein>
    <submittedName>
        <fullName evidence="2">Uncharacterized protein</fullName>
    </submittedName>
</protein>
<evidence type="ECO:0000313" key="2">
    <source>
        <dbReference type="EMBL" id="PCG71774.1"/>
    </source>
</evidence>
<name>A0A2A4JJK1_HELVI</name>
<reference evidence="2" key="1">
    <citation type="submission" date="2017-09" db="EMBL/GenBank/DDBJ databases">
        <title>Contemporary evolution of a Lepidopteran species, Heliothis virescens, in response to modern agricultural practices.</title>
        <authorList>
            <person name="Fritz M.L."/>
            <person name="Deyonke A.M."/>
            <person name="Papanicolaou A."/>
            <person name="Micinski S."/>
            <person name="Westbrook J."/>
            <person name="Gould F."/>
        </authorList>
    </citation>
    <scope>NUCLEOTIDE SEQUENCE [LARGE SCALE GENOMIC DNA]</scope>
    <source>
        <strain evidence="2">HvINT-</strain>
        <tissue evidence="2">Whole body</tissue>
    </source>
</reference>
<feature type="region of interest" description="Disordered" evidence="1">
    <location>
        <begin position="327"/>
        <end position="362"/>
    </location>
</feature>
<dbReference type="EMBL" id="NWSH01001304">
    <property type="protein sequence ID" value="PCG71774.1"/>
    <property type="molecule type" value="Genomic_DNA"/>
</dbReference>
<dbReference type="AlphaFoldDB" id="A0A2A4JJK1"/>
<feature type="region of interest" description="Disordered" evidence="1">
    <location>
        <begin position="57"/>
        <end position="90"/>
    </location>
</feature>
<proteinExistence type="predicted"/>
<accession>A0A2A4JJK1</accession>
<sequence>MRGLGGLVGAAGRGALRLAGGAAVLERRAGRAGGCRGCSCARRAARAARARCAAVGGGRRPARAPHGAAGQRTRACCRGRAAPPTERRLPSLRSPTLAQHKDDKEQVLQEKDCAALPVIYDGVPQTRTGRRCSRARGVVPTCFGAYLETRATRRHRPPLRIWPCRTHDAHARTPAAVVRGAGGGGGAAGISRVEQQVGHLRDHVCRVPVGRAAARCAARARLVSLVENACDAPQTTWRALRPPRREPAQYRWLGRPAGHRRGDRAMEDPDCVSLMRACCAWRAWWTAKRALLLHAANLYFLDSLRARQAGRDGVRSTMQNAANVTRTATSQAGQYVKEERGGLPSTGRPPGASTRRESAEGPVGVLHGTITSSMSSERQPSVTGIYVRLQAVVVTGSAPSCALRQLLLERIAPHAQSSPQQAPYSCRRQLVHVLRPGSFELEDNHLVVRPRAAARARSTPPQAHGQVLVQKSRPLTRSIRAYSLPASAAAAYVVHAQVVGGRSAARSPPRHVAGTAAPRWPAHHGQACTAAHWSRFSCPTWLVPQRTLLQHAHSPAGAIQLLEPQLAVCVARYVARCGRARPGCARRAPMRDVLRASRYAPTCGTRPRSERIVVDDGKGAQSFFLKNLFLSSLCCASIVSAARQAPLGVARSSSSDKHAVDPSSLRFYAALASTSLFCPLGCPGRLRLLSAPGAARRRLSRSMSNESALPCADGVVLLRAAVPSAPDPDEALAQAPAADLQPLRVHHHAPALCPSPNRYTNEPTTQREPASASELLPCPHYKSRLRVRPLCVTTCDWCKALPLCLRRSELTALIDIVSSVAVNLASLLQFVTAL</sequence>
<evidence type="ECO:0000256" key="1">
    <source>
        <dbReference type="SAM" id="MobiDB-lite"/>
    </source>
</evidence>
<gene>
    <name evidence="2" type="ORF">B5V51_1524</name>
</gene>
<organism evidence="2">
    <name type="scientific">Heliothis virescens</name>
    <name type="common">Tobacco budworm moth</name>
    <dbReference type="NCBI Taxonomy" id="7102"/>
    <lineage>
        <taxon>Eukaryota</taxon>
        <taxon>Metazoa</taxon>
        <taxon>Ecdysozoa</taxon>
        <taxon>Arthropoda</taxon>
        <taxon>Hexapoda</taxon>
        <taxon>Insecta</taxon>
        <taxon>Pterygota</taxon>
        <taxon>Neoptera</taxon>
        <taxon>Endopterygota</taxon>
        <taxon>Lepidoptera</taxon>
        <taxon>Glossata</taxon>
        <taxon>Ditrysia</taxon>
        <taxon>Noctuoidea</taxon>
        <taxon>Noctuidae</taxon>
        <taxon>Heliothinae</taxon>
        <taxon>Heliothis</taxon>
    </lineage>
</organism>
<comment type="caution">
    <text evidence="2">The sequence shown here is derived from an EMBL/GenBank/DDBJ whole genome shotgun (WGS) entry which is preliminary data.</text>
</comment>
<feature type="compositionally biased region" description="Polar residues" evidence="1">
    <location>
        <begin position="757"/>
        <end position="768"/>
    </location>
</feature>